<feature type="region of interest" description="Disordered" evidence="1">
    <location>
        <begin position="1"/>
        <end position="51"/>
    </location>
</feature>
<evidence type="ECO:0000313" key="3">
    <source>
        <dbReference type="Proteomes" id="UP000037460"/>
    </source>
</evidence>
<keyword evidence="3" id="KW-1185">Reference proteome</keyword>
<feature type="compositionally biased region" description="Basic residues" evidence="1">
    <location>
        <begin position="21"/>
        <end position="34"/>
    </location>
</feature>
<sequence length="92" mass="10039">MSCSTSRSVMSSRRVGAGCPSRRHRREQRTRRASARHDRLTPLSSANVATSTKARAASLASSEGLPQQCGRCSEVGLFRRLAAFWGKRGFGD</sequence>
<reference evidence="3" key="1">
    <citation type="journal article" date="2015" name="PLoS Genet.">
        <title>Genome Sequence and Transcriptome Analyses of Chrysochromulina tobin: Metabolic Tools for Enhanced Algal Fitness in the Prominent Order Prymnesiales (Haptophyceae).</title>
        <authorList>
            <person name="Hovde B.T."/>
            <person name="Deodato C.R."/>
            <person name="Hunsperger H.M."/>
            <person name="Ryken S.A."/>
            <person name="Yost W."/>
            <person name="Jha R.K."/>
            <person name="Patterson J."/>
            <person name="Monnat R.J. Jr."/>
            <person name="Barlow S.B."/>
            <person name="Starkenburg S.R."/>
            <person name="Cattolico R.A."/>
        </authorList>
    </citation>
    <scope>NUCLEOTIDE SEQUENCE</scope>
    <source>
        <strain evidence="3">CCMP291</strain>
    </source>
</reference>
<evidence type="ECO:0000256" key="1">
    <source>
        <dbReference type="SAM" id="MobiDB-lite"/>
    </source>
</evidence>
<dbReference type="Proteomes" id="UP000037460">
    <property type="component" value="Unassembled WGS sequence"/>
</dbReference>
<proteinExistence type="predicted"/>
<feature type="compositionally biased region" description="Polar residues" evidence="1">
    <location>
        <begin position="42"/>
        <end position="51"/>
    </location>
</feature>
<comment type="caution">
    <text evidence="2">The sequence shown here is derived from an EMBL/GenBank/DDBJ whole genome shotgun (WGS) entry which is preliminary data.</text>
</comment>
<gene>
    <name evidence="2" type="ORF">Ctob_014974</name>
</gene>
<evidence type="ECO:0000313" key="2">
    <source>
        <dbReference type="EMBL" id="KOO41263.1"/>
    </source>
</evidence>
<name>A0A0M0KS85_9EUKA</name>
<dbReference type="EMBL" id="JWZX01000582">
    <property type="protein sequence ID" value="KOO41263.1"/>
    <property type="molecule type" value="Genomic_DNA"/>
</dbReference>
<dbReference type="AlphaFoldDB" id="A0A0M0KS85"/>
<organism evidence="2 3">
    <name type="scientific">Chrysochromulina tobinii</name>
    <dbReference type="NCBI Taxonomy" id="1460289"/>
    <lineage>
        <taxon>Eukaryota</taxon>
        <taxon>Haptista</taxon>
        <taxon>Haptophyta</taxon>
        <taxon>Prymnesiophyceae</taxon>
        <taxon>Prymnesiales</taxon>
        <taxon>Chrysochromulinaceae</taxon>
        <taxon>Chrysochromulina</taxon>
    </lineage>
</organism>
<protein>
    <submittedName>
        <fullName evidence="2">Uncharacterized protein</fullName>
    </submittedName>
</protein>
<feature type="compositionally biased region" description="Low complexity" evidence="1">
    <location>
        <begin position="1"/>
        <end position="15"/>
    </location>
</feature>
<accession>A0A0M0KS85</accession>